<evidence type="ECO:0000256" key="2">
    <source>
        <dbReference type="ARBA" id="ARBA00022741"/>
    </source>
</evidence>
<sequence>MSTLEVRDVSMRFGGVLAVDGVSFTARSGEVLGVMGPNGAGKTTLFNVISGVQRPTSGSVMLGEIPLNGKPVHAVAACGVTRTFQTPVMFWGLTVRESVEVALAARAFGGAYPPLPARELIPCGLGLRARRRAEAEVRERADAVLERAGIGAMASRATESLAFGEERLLELARALAVEPTVLLLDEPLSGLNPDEVDAVIASIRRARADGVAVLLVEHAVGELLAVADRVVVLDHGRKIAEGAPDAVASAPLVIDAYLGDELEAPAGDRGGEARVTP</sequence>
<gene>
    <name evidence="5" type="ORF">WPS_25430</name>
</gene>
<accession>A0AAN1XZT8</accession>
<keyword evidence="3 5" id="KW-0067">ATP-binding</keyword>
<dbReference type="RefSeq" id="WP_317994871.1">
    <property type="nucleotide sequence ID" value="NZ_AP025523.1"/>
</dbReference>
<dbReference type="GO" id="GO:0005886">
    <property type="term" value="C:plasma membrane"/>
    <property type="evidence" value="ECO:0007669"/>
    <property type="project" value="TreeGrafter"/>
</dbReference>
<organism evidence="5 6">
    <name type="scientific">Vulcanimicrobium alpinum</name>
    <dbReference type="NCBI Taxonomy" id="3016050"/>
    <lineage>
        <taxon>Bacteria</taxon>
        <taxon>Bacillati</taxon>
        <taxon>Vulcanimicrobiota</taxon>
        <taxon>Vulcanimicrobiia</taxon>
        <taxon>Vulcanimicrobiales</taxon>
        <taxon>Vulcanimicrobiaceae</taxon>
        <taxon>Vulcanimicrobium</taxon>
    </lineage>
</organism>
<dbReference type="CDD" id="cd03219">
    <property type="entry name" value="ABC_Mj1267_LivG_branched"/>
    <property type="match status" value="1"/>
</dbReference>
<dbReference type="GO" id="GO:0016887">
    <property type="term" value="F:ATP hydrolysis activity"/>
    <property type="evidence" value="ECO:0007669"/>
    <property type="project" value="InterPro"/>
</dbReference>
<evidence type="ECO:0000259" key="4">
    <source>
        <dbReference type="PROSITE" id="PS50893"/>
    </source>
</evidence>
<name>A0AAN1XZT8_UNVUL</name>
<dbReference type="Gene3D" id="3.40.50.300">
    <property type="entry name" value="P-loop containing nucleotide triphosphate hydrolases"/>
    <property type="match status" value="1"/>
</dbReference>
<dbReference type="GO" id="GO:0005524">
    <property type="term" value="F:ATP binding"/>
    <property type="evidence" value="ECO:0007669"/>
    <property type="project" value="UniProtKB-KW"/>
</dbReference>
<evidence type="ECO:0000313" key="6">
    <source>
        <dbReference type="Proteomes" id="UP001317532"/>
    </source>
</evidence>
<dbReference type="Pfam" id="PF00005">
    <property type="entry name" value="ABC_tran"/>
    <property type="match status" value="1"/>
</dbReference>
<evidence type="ECO:0000313" key="5">
    <source>
        <dbReference type="EMBL" id="BDE07267.1"/>
    </source>
</evidence>
<evidence type="ECO:0000256" key="1">
    <source>
        <dbReference type="ARBA" id="ARBA00022448"/>
    </source>
</evidence>
<dbReference type="InterPro" id="IPR032823">
    <property type="entry name" value="BCA_ABC_TP_C"/>
</dbReference>
<dbReference type="EMBL" id="AP025523">
    <property type="protein sequence ID" value="BDE07267.1"/>
    <property type="molecule type" value="Genomic_DNA"/>
</dbReference>
<dbReference type="InterPro" id="IPR027417">
    <property type="entry name" value="P-loop_NTPase"/>
</dbReference>
<dbReference type="PANTHER" id="PTHR45772">
    <property type="entry name" value="CONSERVED COMPONENT OF ABC TRANSPORTER FOR NATURAL AMINO ACIDS-RELATED"/>
    <property type="match status" value="1"/>
</dbReference>
<protein>
    <submittedName>
        <fullName evidence="5">ABC transporter ATP-binding protein</fullName>
    </submittedName>
</protein>
<dbReference type="SMART" id="SM00382">
    <property type="entry name" value="AAA"/>
    <property type="match status" value="1"/>
</dbReference>
<dbReference type="Pfam" id="PF12399">
    <property type="entry name" value="BCA_ABC_TP_C"/>
    <property type="match status" value="1"/>
</dbReference>
<keyword evidence="1" id="KW-0813">Transport</keyword>
<feature type="domain" description="ABC transporter" evidence="4">
    <location>
        <begin position="4"/>
        <end position="260"/>
    </location>
</feature>
<dbReference type="InterPro" id="IPR003593">
    <property type="entry name" value="AAA+_ATPase"/>
</dbReference>
<proteinExistence type="predicted"/>
<reference evidence="5 6" key="1">
    <citation type="journal article" date="2022" name="ISME Commun">
        <title>Vulcanimicrobium alpinus gen. nov. sp. nov., the first cultivated representative of the candidate phylum 'Eremiobacterota', is a metabolically versatile aerobic anoxygenic phototroph.</title>
        <authorList>
            <person name="Yabe S."/>
            <person name="Muto K."/>
            <person name="Abe K."/>
            <person name="Yokota A."/>
            <person name="Staudigel H."/>
            <person name="Tebo B.M."/>
        </authorList>
    </citation>
    <scope>NUCLEOTIDE SEQUENCE [LARGE SCALE GENOMIC DNA]</scope>
    <source>
        <strain evidence="5 6">WC8-2</strain>
    </source>
</reference>
<keyword evidence="6" id="KW-1185">Reference proteome</keyword>
<dbReference type="InterPro" id="IPR051120">
    <property type="entry name" value="ABC_AA/LPS_Transport"/>
</dbReference>
<dbReference type="SUPFAM" id="SSF52540">
    <property type="entry name" value="P-loop containing nucleoside triphosphate hydrolases"/>
    <property type="match status" value="1"/>
</dbReference>
<dbReference type="InterPro" id="IPR003439">
    <property type="entry name" value="ABC_transporter-like_ATP-bd"/>
</dbReference>
<dbReference type="PROSITE" id="PS50893">
    <property type="entry name" value="ABC_TRANSPORTER_2"/>
    <property type="match status" value="1"/>
</dbReference>
<keyword evidence="2" id="KW-0547">Nucleotide-binding</keyword>
<dbReference type="AlphaFoldDB" id="A0AAN1XZT8"/>
<evidence type="ECO:0000256" key="3">
    <source>
        <dbReference type="ARBA" id="ARBA00022840"/>
    </source>
</evidence>
<dbReference type="Proteomes" id="UP001317532">
    <property type="component" value="Chromosome"/>
</dbReference>
<dbReference type="KEGG" id="vab:WPS_25430"/>